<comment type="caution">
    <text evidence="1">The sequence shown here is derived from an EMBL/GenBank/DDBJ whole genome shotgun (WGS) entry which is preliminary data.</text>
</comment>
<organism evidence="1 2">
    <name type="scientific">Xenorhabdus bovienii str. Intermedium</name>
    <dbReference type="NCBI Taxonomy" id="1379677"/>
    <lineage>
        <taxon>Bacteria</taxon>
        <taxon>Pseudomonadati</taxon>
        <taxon>Pseudomonadota</taxon>
        <taxon>Gammaproteobacteria</taxon>
        <taxon>Enterobacterales</taxon>
        <taxon>Morganellaceae</taxon>
        <taxon>Xenorhabdus</taxon>
    </lineage>
</organism>
<proteinExistence type="predicted"/>
<dbReference type="EMBL" id="CBTB010000194">
    <property type="protein sequence ID" value="CDH33605.1"/>
    <property type="molecule type" value="Genomic_DNA"/>
</dbReference>
<protein>
    <submittedName>
        <fullName evidence="1">Uncharacterized protein</fullName>
    </submittedName>
</protein>
<gene>
    <name evidence="1" type="ORF">XBI1_2730003</name>
</gene>
<accession>A0A077QK12</accession>
<name>A0A077QK12_XENBV</name>
<reference evidence="1" key="1">
    <citation type="submission" date="2013-07" db="EMBL/GenBank/DDBJ databases">
        <title>Sub-species coevolution in mutualistic symbiosis.</title>
        <authorList>
            <person name="Murfin K."/>
            <person name="Klassen J."/>
            <person name="Lee M."/>
            <person name="Forst S."/>
            <person name="Stock P."/>
            <person name="Goodrich-Blair H."/>
        </authorList>
    </citation>
    <scope>NUCLEOTIDE SEQUENCE [LARGE SCALE GENOMIC DNA]</scope>
    <source>
        <strain evidence="1">Intermedium</strain>
    </source>
</reference>
<dbReference type="HOGENOM" id="CLU_212277_0_0_6"/>
<dbReference type="AlphaFoldDB" id="A0A077QK12"/>
<sequence>MTFDNLVEPLGIEPSPDALQASARTLYAKVPDIEKATPERSLIFYI</sequence>
<evidence type="ECO:0000313" key="1">
    <source>
        <dbReference type="EMBL" id="CDH33605.1"/>
    </source>
</evidence>
<evidence type="ECO:0000313" key="2">
    <source>
        <dbReference type="Proteomes" id="UP000028480"/>
    </source>
</evidence>
<dbReference type="Proteomes" id="UP000028480">
    <property type="component" value="Unassembled WGS sequence"/>
</dbReference>